<dbReference type="InterPro" id="IPR004365">
    <property type="entry name" value="NA-bd_OB_tRNA"/>
</dbReference>
<keyword evidence="14" id="KW-0547">Nucleotide-binding</keyword>
<dbReference type="CDD" id="cd00776">
    <property type="entry name" value="AsxRS_core"/>
    <property type="match status" value="1"/>
</dbReference>
<dbReference type="InterPro" id="IPR048952">
    <property type="entry name" value="AsnRS_N"/>
</dbReference>
<dbReference type="Pfam" id="PF00590">
    <property type="entry name" value="TP_methylase"/>
    <property type="match status" value="1"/>
</dbReference>
<dbReference type="EMBL" id="SGPK01000138">
    <property type="protein sequence ID" value="THH07537.1"/>
    <property type="molecule type" value="Genomic_DNA"/>
</dbReference>
<evidence type="ECO:0000256" key="14">
    <source>
        <dbReference type="ARBA" id="ARBA00022741"/>
    </source>
</evidence>
<dbReference type="Gene3D" id="3.40.1010.10">
    <property type="entry name" value="Cobalt-precorrin-4 Transmethylase, Domain 1"/>
    <property type="match status" value="1"/>
</dbReference>
<proteinExistence type="inferred from homology"/>
<dbReference type="PRINTS" id="PR01042">
    <property type="entry name" value="TRNASYNTHASP"/>
</dbReference>
<evidence type="ECO:0000256" key="12">
    <source>
        <dbReference type="ARBA" id="ARBA00022679"/>
    </source>
</evidence>
<keyword evidence="9" id="KW-0963">Cytoplasm</keyword>
<organism evidence="24 25">
    <name type="scientific">Phellinidium pouzarii</name>
    <dbReference type="NCBI Taxonomy" id="167371"/>
    <lineage>
        <taxon>Eukaryota</taxon>
        <taxon>Fungi</taxon>
        <taxon>Dikarya</taxon>
        <taxon>Basidiomycota</taxon>
        <taxon>Agaricomycotina</taxon>
        <taxon>Agaricomycetes</taxon>
        <taxon>Hymenochaetales</taxon>
        <taxon>Hymenochaetaceae</taxon>
        <taxon>Phellinidium</taxon>
    </lineage>
</organism>
<dbReference type="Pfam" id="PF01336">
    <property type="entry name" value="tRNA_anti-codon"/>
    <property type="match status" value="1"/>
</dbReference>
<evidence type="ECO:0000256" key="16">
    <source>
        <dbReference type="ARBA" id="ARBA00022917"/>
    </source>
</evidence>
<dbReference type="InterPro" id="IPR004522">
    <property type="entry name" value="Asn-tRNA-ligase"/>
</dbReference>
<feature type="region of interest" description="Disordered" evidence="22">
    <location>
        <begin position="258"/>
        <end position="280"/>
    </location>
</feature>
<dbReference type="PROSITE" id="PS50862">
    <property type="entry name" value="AA_TRNA_LIGASE_II"/>
    <property type="match status" value="1"/>
</dbReference>
<accession>A0A4S4L835</accession>
<evidence type="ECO:0000256" key="11">
    <source>
        <dbReference type="ARBA" id="ARBA00022603"/>
    </source>
</evidence>
<evidence type="ECO:0000256" key="13">
    <source>
        <dbReference type="ARBA" id="ARBA00022691"/>
    </source>
</evidence>
<keyword evidence="15" id="KW-0067">ATP-binding</keyword>
<comment type="similarity">
    <text evidence="5">Belongs to the class-II aminoacyl-tRNA synthetase family.</text>
</comment>
<dbReference type="Pfam" id="PF00152">
    <property type="entry name" value="tRNA-synt_2"/>
    <property type="match status" value="1"/>
</dbReference>
<evidence type="ECO:0000313" key="24">
    <source>
        <dbReference type="EMBL" id="THH07537.1"/>
    </source>
</evidence>
<dbReference type="NCBIfam" id="TIGR00457">
    <property type="entry name" value="asnS"/>
    <property type="match status" value="1"/>
</dbReference>
<dbReference type="GO" id="GO:0032259">
    <property type="term" value="P:methylation"/>
    <property type="evidence" value="ECO:0007669"/>
    <property type="project" value="UniProtKB-KW"/>
</dbReference>
<comment type="caution">
    <text evidence="24">The sequence shown here is derived from an EMBL/GenBank/DDBJ whole genome shotgun (WGS) entry which is preliminary data.</text>
</comment>
<keyword evidence="16" id="KW-0648">Protein biosynthesis</keyword>
<dbReference type="InterPro" id="IPR035996">
    <property type="entry name" value="4pyrrol_Methylase_sf"/>
</dbReference>
<dbReference type="InterPro" id="IPR004551">
    <property type="entry name" value="Dphthn_synthase"/>
</dbReference>
<keyword evidence="13" id="KW-0949">S-adenosyl-L-methionine</keyword>
<dbReference type="InterPro" id="IPR012340">
    <property type="entry name" value="NA-bd_OB-fold"/>
</dbReference>
<dbReference type="GO" id="GO:0005737">
    <property type="term" value="C:cytoplasm"/>
    <property type="evidence" value="ECO:0007669"/>
    <property type="project" value="UniProtKB-SubCell"/>
</dbReference>
<dbReference type="SUPFAM" id="SSF55681">
    <property type="entry name" value="Class II aaRS and biotin synthetases"/>
    <property type="match status" value="1"/>
</dbReference>
<evidence type="ECO:0000256" key="7">
    <source>
        <dbReference type="ARBA" id="ARBA00012816"/>
    </source>
</evidence>
<dbReference type="SUPFAM" id="SSF50249">
    <property type="entry name" value="Nucleic acid-binding proteins"/>
    <property type="match status" value="1"/>
</dbReference>
<dbReference type="InterPro" id="IPR004364">
    <property type="entry name" value="Aa-tRNA-synt_II"/>
</dbReference>
<evidence type="ECO:0000256" key="15">
    <source>
        <dbReference type="ARBA" id="ARBA00022840"/>
    </source>
</evidence>
<evidence type="ECO:0000313" key="25">
    <source>
        <dbReference type="Proteomes" id="UP000308199"/>
    </source>
</evidence>
<evidence type="ECO:0000256" key="21">
    <source>
        <dbReference type="ARBA" id="ARBA00048752"/>
    </source>
</evidence>
<comment type="function">
    <text evidence="1">S-adenosyl-L-methionine-dependent methyltransferase that catalyzes four methylations of the modified target histidine residue in translation elongation factor 2 (EF-2), to form an intermediate called diphthine methyl ester. The four successive methylation reactions represent the second step of diphthamide biosynthesis.</text>
</comment>
<dbReference type="AlphaFoldDB" id="A0A4S4L835"/>
<evidence type="ECO:0000259" key="23">
    <source>
        <dbReference type="PROSITE" id="PS50862"/>
    </source>
</evidence>
<dbReference type="GO" id="GO:0141133">
    <property type="term" value="F:diphthine methyl ester synthase activity"/>
    <property type="evidence" value="ECO:0007669"/>
    <property type="project" value="UniProtKB-EC"/>
</dbReference>
<sequence>MVQKEKLEEFYGRPVILADREMVELESDEILRSADKEDVCLLVVGDPFGATTHTDMILRARALNIPTHVIHNASILNAIGACGLQLYNFGQAVSLVFFTETWKPDSFYDRIKENSDLGMHTLVLLDIKVKEQTEENLIKGRKIYEPPRYMSILTAVSQLLEIEASRGAGILTPDKTLAIAMSRVGAQTEGEQRMVCGTLEELSTFRELPTMAFIYIDEKTGSDESGSGTQNAPYKTLAYALFQHDAPDVQLHVRKDAETPFDKPTDSSLKKAKKGADGLRKKAAKAEEVAEREAKERAEADKKLEESKKIVLVEDESLPAATKSRINKITSLRSKRVRVAGWVHRLRQQKGIMFIVLRDGTGYLQAVLSGQTSQTYEALTLTIESSVELTGTLQELPEGKTAPGGHELVVDFWKVLGAAPGGDDAFNNRFNENSDPSVLAELRHFVLRGETASSVLRLRASLLVAFRTSLAEHNLLEVTPPCLVQTQVEGGATLFKLKYYGQDTFLTQSSQLYLETCLPSLGDVFCIQESFRAENSHTRRHLSEYTHLEAELAFINFDDLITHIEAIICETVDKLLADPESAALIKQLNPSFVAPSRPFMRLAYTDAIVWLNEHGIQHEAEDADGNVIKDAEENPTMVPHSIGDDIAEAAERRMTDIIGTPIFLYGFPAELKAFYMKKMPGTSEGEKTFTESCDLLMPGVGEIVGGSMRISDSAELVAGYRREGIDPAEYYWYADQRKYGTCEHGGYGLGVERFLAWLANRFTVRWPGRATP</sequence>
<dbReference type="InterPro" id="IPR045864">
    <property type="entry name" value="aa-tRNA-synth_II/BPL/LPL"/>
</dbReference>
<evidence type="ECO:0000256" key="1">
    <source>
        <dbReference type="ARBA" id="ARBA00004006"/>
    </source>
</evidence>
<comment type="similarity">
    <text evidence="19">In the N-terminal section; belongs to the precorrin methyltransferase family.</text>
</comment>
<dbReference type="OrthoDB" id="1931232at2759"/>
<evidence type="ECO:0000256" key="5">
    <source>
        <dbReference type="ARBA" id="ARBA00008226"/>
    </source>
</evidence>
<dbReference type="Gene3D" id="3.30.1910.20">
    <property type="entry name" value="asparaginyl-tRNA synthetase, N-terminal domain"/>
    <property type="match status" value="1"/>
</dbReference>
<feature type="domain" description="Aminoacyl-transfer RNA synthetases class-II family profile" evidence="23">
    <location>
        <begin position="456"/>
        <end position="767"/>
    </location>
</feature>
<keyword evidence="10" id="KW-0436">Ligase</keyword>
<dbReference type="GO" id="GO:0004816">
    <property type="term" value="F:asparagine-tRNA ligase activity"/>
    <property type="evidence" value="ECO:0007669"/>
    <property type="project" value="UniProtKB-EC"/>
</dbReference>
<protein>
    <recommendedName>
        <fullName evidence="18">Asparaginyl-tRNA synthetase</fullName>
        <ecNumber evidence="6">2.1.1.314</ecNumber>
        <ecNumber evidence="7">6.1.1.22</ecNumber>
    </recommendedName>
</protein>
<evidence type="ECO:0000256" key="10">
    <source>
        <dbReference type="ARBA" id="ARBA00022598"/>
    </source>
</evidence>
<comment type="subcellular location">
    <subcellularLocation>
        <location evidence="2">Cytoplasm</location>
    </subcellularLocation>
</comment>
<dbReference type="NCBIfam" id="TIGR00522">
    <property type="entry name" value="dph5"/>
    <property type="match status" value="1"/>
</dbReference>
<dbReference type="FunFam" id="3.30.950.10:FF:000004">
    <property type="entry name" value="Diphthine synthase putative"/>
    <property type="match status" value="1"/>
</dbReference>
<dbReference type="InterPro" id="IPR014776">
    <property type="entry name" value="4pyrrole_Mease_sub2"/>
</dbReference>
<dbReference type="Gene3D" id="3.30.930.10">
    <property type="entry name" value="Bira Bifunctional Protein, Domain 2"/>
    <property type="match status" value="1"/>
</dbReference>
<evidence type="ECO:0000256" key="8">
    <source>
        <dbReference type="ARBA" id="ARBA00022481"/>
    </source>
</evidence>
<comment type="catalytic activity">
    <reaction evidence="20">
        <text>tRNA(Asn) + L-asparagine + ATP = L-asparaginyl-tRNA(Asn) + AMP + diphosphate + H(+)</text>
        <dbReference type="Rhea" id="RHEA:11180"/>
        <dbReference type="Rhea" id="RHEA-COMP:9659"/>
        <dbReference type="Rhea" id="RHEA-COMP:9674"/>
        <dbReference type="ChEBI" id="CHEBI:15378"/>
        <dbReference type="ChEBI" id="CHEBI:30616"/>
        <dbReference type="ChEBI" id="CHEBI:33019"/>
        <dbReference type="ChEBI" id="CHEBI:58048"/>
        <dbReference type="ChEBI" id="CHEBI:78442"/>
        <dbReference type="ChEBI" id="CHEBI:78515"/>
        <dbReference type="ChEBI" id="CHEBI:456215"/>
        <dbReference type="EC" id="6.1.1.22"/>
    </reaction>
</comment>
<dbReference type="SUPFAM" id="SSF53790">
    <property type="entry name" value="Tetrapyrrole methylase"/>
    <property type="match status" value="1"/>
</dbReference>
<keyword evidence="25" id="KW-1185">Reference proteome</keyword>
<evidence type="ECO:0000256" key="19">
    <source>
        <dbReference type="ARBA" id="ARBA00035662"/>
    </source>
</evidence>
<dbReference type="GO" id="GO:0017183">
    <property type="term" value="P:protein histidyl modification to diphthamide"/>
    <property type="evidence" value="ECO:0007669"/>
    <property type="project" value="UniProtKB-UniPathway"/>
</dbReference>
<dbReference type="InterPro" id="IPR014777">
    <property type="entry name" value="4pyrrole_Mease_sub1"/>
</dbReference>
<evidence type="ECO:0000256" key="4">
    <source>
        <dbReference type="ARBA" id="ARBA00006729"/>
    </source>
</evidence>
<evidence type="ECO:0000256" key="18">
    <source>
        <dbReference type="ARBA" id="ARBA00029886"/>
    </source>
</evidence>
<evidence type="ECO:0000256" key="9">
    <source>
        <dbReference type="ARBA" id="ARBA00022490"/>
    </source>
</evidence>
<dbReference type="EC" id="6.1.1.22" evidence="7"/>
<gene>
    <name evidence="24" type="ORF">EW145_g3312</name>
</gene>
<dbReference type="InterPro" id="IPR006195">
    <property type="entry name" value="aa-tRNA-synth_II"/>
</dbReference>
<keyword evidence="17" id="KW-0030">Aminoacyl-tRNA synthetase</keyword>
<reference evidence="24 25" key="1">
    <citation type="submission" date="2019-02" db="EMBL/GenBank/DDBJ databases">
        <title>Genome sequencing of the rare red list fungi Phellinidium pouzarii.</title>
        <authorList>
            <person name="Buettner E."/>
            <person name="Kellner H."/>
        </authorList>
    </citation>
    <scope>NUCLEOTIDE SEQUENCE [LARGE SCALE GENOMIC DNA]</scope>
    <source>
        <strain evidence="24 25">DSM 108285</strain>
    </source>
</reference>
<evidence type="ECO:0000256" key="3">
    <source>
        <dbReference type="ARBA" id="ARBA00005156"/>
    </source>
</evidence>
<comment type="catalytic activity">
    <reaction evidence="21">
        <text>2-[(3S)-amino-3-carboxypropyl]-L-histidyl-[translation elongation factor 2] + 4 S-adenosyl-L-methionine = diphthine methyl ester-[translation elongation factor 2] + 4 S-adenosyl-L-homocysteine + 3 H(+)</text>
        <dbReference type="Rhea" id="RHEA:42652"/>
        <dbReference type="Rhea" id="RHEA-COMP:9749"/>
        <dbReference type="Rhea" id="RHEA-COMP:10173"/>
        <dbReference type="ChEBI" id="CHEBI:15378"/>
        <dbReference type="ChEBI" id="CHEBI:57856"/>
        <dbReference type="ChEBI" id="CHEBI:59789"/>
        <dbReference type="ChEBI" id="CHEBI:73995"/>
        <dbReference type="ChEBI" id="CHEBI:79005"/>
        <dbReference type="EC" id="2.1.1.314"/>
    </reaction>
</comment>
<dbReference type="Gene3D" id="3.30.950.10">
    <property type="entry name" value="Methyltransferase, Cobalt-precorrin-4 Transmethylase, Domain 2"/>
    <property type="match status" value="1"/>
</dbReference>
<evidence type="ECO:0000256" key="17">
    <source>
        <dbReference type="ARBA" id="ARBA00023146"/>
    </source>
</evidence>
<evidence type="ECO:0000256" key="20">
    <source>
        <dbReference type="ARBA" id="ARBA00047844"/>
    </source>
</evidence>
<dbReference type="UniPathway" id="UPA00559"/>
<keyword evidence="8" id="KW-0488">Methylation</keyword>
<evidence type="ECO:0000256" key="22">
    <source>
        <dbReference type="SAM" id="MobiDB-lite"/>
    </source>
</evidence>
<keyword evidence="12" id="KW-0808">Transferase</keyword>
<dbReference type="Gene3D" id="2.40.50.140">
    <property type="entry name" value="Nucleic acid-binding proteins"/>
    <property type="match status" value="1"/>
</dbReference>
<comment type="similarity">
    <text evidence="4">Belongs to the diphthine synthase family.</text>
</comment>
<dbReference type="CDD" id="cd11647">
    <property type="entry name" value="DHP5_DphB"/>
    <property type="match status" value="1"/>
</dbReference>
<evidence type="ECO:0000256" key="6">
    <source>
        <dbReference type="ARBA" id="ARBA00011927"/>
    </source>
</evidence>
<dbReference type="Proteomes" id="UP000308199">
    <property type="component" value="Unassembled WGS sequence"/>
</dbReference>
<dbReference type="GO" id="GO:0006421">
    <property type="term" value="P:asparaginyl-tRNA aminoacylation"/>
    <property type="evidence" value="ECO:0007669"/>
    <property type="project" value="InterPro"/>
</dbReference>
<dbReference type="PANTHER" id="PTHR22594:SF16">
    <property type="entry name" value="ASPARAGINE--TRNA LIGASE, CYTOPLASMIC"/>
    <property type="match status" value="1"/>
</dbReference>
<dbReference type="GO" id="GO:0005524">
    <property type="term" value="F:ATP binding"/>
    <property type="evidence" value="ECO:0007669"/>
    <property type="project" value="UniProtKB-KW"/>
</dbReference>
<keyword evidence="11" id="KW-0489">Methyltransferase</keyword>
<evidence type="ECO:0000256" key="2">
    <source>
        <dbReference type="ARBA" id="ARBA00004496"/>
    </source>
</evidence>
<dbReference type="GO" id="GO:0003676">
    <property type="term" value="F:nucleic acid binding"/>
    <property type="evidence" value="ECO:0007669"/>
    <property type="project" value="InterPro"/>
</dbReference>
<comment type="pathway">
    <text evidence="3">Protein modification; peptidyl-diphthamide biosynthesis.</text>
</comment>
<dbReference type="Pfam" id="PF20917">
    <property type="entry name" value="AsnRS_N"/>
    <property type="match status" value="1"/>
</dbReference>
<dbReference type="CDD" id="cd04323">
    <property type="entry name" value="AsnRS_cyto_like_N"/>
    <property type="match status" value="1"/>
</dbReference>
<dbReference type="PANTHER" id="PTHR22594">
    <property type="entry name" value="ASPARTYL/LYSYL-TRNA SYNTHETASE"/>
    <property type="match status" value="1"/>
</dbReference>
<dbReference type="InterPro" id="IPR000878">
    <property type="entry name" value="4pyrrol_Mease"/>
</dbReference>
<name>A0A4S4L835_9AGAM</name>
<dbReference type="InterPro" id="IPR002312">
    <property type="entry name" value="Asp/Asn-tRNA-synth_IIb"/>
</dbReference>
<dbReference type="EC" id="2.1.1.314" evidence="6"/>